<keyword evidence="2" id="KW-1185">Reference proteome</keyword>
<name>A0A1N6U2D8_9ACTN</name>
<sequence length="176" mass="18959">MAKRRAVFIPGMGYDTRAPLFAYVGESLRRAGFALHEIGWEFPAGLAAEQHGPWVAERVRPALTESTDLLVGKSLGSLAAPLAADRALPAVWLTPLLHLPEVVDALQRAEAPFLLVGGAADRTWDSAAARRLSPHLVEIPEADHSLLLPGPLVRSAEALGRVCTAVEEFVQVMWGK</sequence>
<dbReference type="OrthoDB" id="70765at2"/>
<evidence type="ECO:0000313" key="2">
    <source>
        <dbReference type="Proteomes" id="UP000186004"/>
    </source>
</evidence>
<dbReference type="EMBL" id="FTNF01000003">
    <property type="protein sequence ID" value="SIQ59753.1"/>
    <property type="molecule type" value="Genomic_DNA"/>
</dbReference>
<dbReference type="InterPro" id="IPR029058">
    <property type="entry name" value="AB_hydrolase_fold"/>
</dbReference>
<dbReference type="SUPFAM" id="SSF53474">
    <property type="entry name" value="alpha/beta-Hydrolases"/>
    <property type="match status" value="1"/>
</dbReference>
<dbReference type="STRING" id="1198245.SAMN05444858_103191"/>
<dbReference type="Proteomes" id="UP000186004">
    <property type="component" value="Unassembled WGS sequence"/>
</dbReference>
<dbReference type="RefSeq" id="WP_076468655.1">
    <property type="nucleotide sequence ID" value="NZ_FTNF01000003.1"/>
</dbReference>
<organism evidence="1 2">
    <name type="scientific">Micromonospora avicenniae</name>
    <dbReference type="NCBI Taxonomy" id="1198245"/>
    <lineage>
        <taxon>Bacteria</taxon>
        <taxon>Bacillati</taxon>
        <taxon>Actinomycetota</taxon>
        <taxon>Actinomycetes</taxon>
        <taxon>Micromonosporales</taxon>
        <taxon>Micromonosporaceae</taxon>
        <taxon>Micromonospora</taxon>
    </lineage>
</organism>
<gene>
    <name evidence="1" type="ORF">SAMN05444858_103191</name>
</gene>
<evidence type="ECO:0000313" key="1">
    <source>
        <dbReference type="EMBL" id="SIQ59753.1"/>
    </source>
</evidence>
<protein>
    <recommendedName>
        <fullName evidence="3">Alpha/beta hydrolase family protein</fullName>
    </recommendedName>
</protein>
<dbReference type="AlphaFoldDB" id="A0A1N6U2D8"/>
<accession>A0A1N6U2D8</accession>
<reference evidence="1 2" key="1">
    <citation type="submission" date="2017-01" db="EMBL/GenBank/DDBJ databases">
        <authorList>
            <person name="Mah S.A."/>
            <person name="Swanson W.J."/>
            <person name="Moy G.W."/>
            <person name="Vacquier V.D."/>
        </authorList>
    </citation>
    <scope>NUCLEOTIDE SEQUENCE [LARGE SCALE GENOMIC DNA]</scope>
    <source>
        <strain evidence="1 2">DSM 45758</strain>
    </source>
</reference>
<proteinExistence type="predicted"/>
<evidence type="ECO:0008006" key="3">
    <source>
        <dbReference type="Google" id="ProtNLM"/>
    </source>
</evidence>
<dbReference type="Gene3D" id="3.40.50.1820">
    <property type="entry name" value="alpha/beta hydrolase"/>
    <property type="match status" value="1"/>
</dbReference>